<feature type="chain" id="PRO_5009226106" evidence="1">
    <location>
        <begin position="22"/>
        <end position="229"/>
    </location>
</feature>
<proteinExistence type="predicted"/>
<name>A0A1F7SSI3_9BACT</name>
<evidence type="ECO:0000256" key="1">
    <source>
        <dbReference type="SAM" id="SignalP"/>
    </source>
</evidence>
<comment type="caution">
    <text evidence="2">The sequence shown here is derived from an EMBL/GenBank/DDBJ whole genome shotgun (WGS) entry which is preliminary data.</text>
</comment>
<gene>
    <name evidence="2" type="ORF">A2367_03505</name>
</gene>
<sequence length="229" mass="25281">MKKIFLALVLSSFVLSSCSLTSKPATNQVVEEGGVATKIGEITIKSGDVSLLKNRLVETVKRITGTGLEIRIEGNEFKKMIFPRWVTTNENEAETIEIGANYYIDGEPLVNVGGEAIKAIYTRGGRLIKLEIKQAFKSINKRDEVDLVSLEDLKTRLMANFYILEAQGGESYQLSDGSEEIGTVVVNSLTRGRWFNSQRKETVPVYIIKGSAVLRTGPVKITMMTAAEK</sequence>
<organism evidence="2 3">
    <name type="scientific">Candidatus Shapirobacteria bacterium RIFOXYB1_FULL_38_38</name>
    <dbReference type="NCBI Taxonomy" id="1802151"/>
    <lineage>
        <taxon>Bacteria</taxon>
        <taxon>Candidatus Shapironibacteriota</taxon>
    </lineage>
</organism>
<dbReference type="PROSITE" id="PS51257">
    <property type="entry name" value="PROKAR_LIPOPROTEIN"/>
    <property type="match status" value="1"/>
</dbReference>
<reference evidence="2 3" key="1">
    <citation type="journal article" date="2016" name="Nat. Commun.">
        <title>Thousands of microbial genomes shed light on interconnected biogeochemical processes in an aquifer system.</title>
        <authorList>
            <person name="Anantharaman K."/>
            <person name="Brown C.T."/>
            <person name="Hug L.A."/>
            <person name="Sharon I."/>
            <person name="Castelle C.J."/>
            <person name="Probst A.J."/>
            <person name="Thomas B.C."/>
            <person name="Singh A."/>
            <person name="Wilkins M.J."/>
            <person name="Karaoz U."/>
            <person name="Brodie E.L."/>
            <person name="Williams K.H."/>
            <person name="Hubbard S.S."/>
            <person name="Banfield J.F."/>
        </authorList>
    </citation>
    <scope>NUCLEOTIDE SEQUENCE [LARGE SCALE GENOMIC DNA]</scope>
</reference>
<dbReference type="AlphaFoldDB" id="A0A1F7SSI3"/>
<protein>
    <submittedName>
        <fullName evidence="2">Uncharacterized protein</fullName>
    </submittedName>
</protein>
<keyword evidence="1" id="KW-0732">Signal</keyword>
<dbReference type="EMBL" id="MGDL01000035">
    <property type="protein sequence ID" value="OGL56711.1"/>
    <property type="molecule type" value="Genomic_DNA"/>
</dbReference>
<accession>A0A1F7SSI3</accession>
<dbReference type="Proteomes" id="UP000179812">
    <property type="component" value="Unassembled WGS sequence"/>
</dbReference>
<evidence type="ECO:0000313" key="3">
    <source>
        <dbReference type="Proteomes" id="UP000179812"/>
    </source>
</evidence>
<feature type="signal peptide" evidence="1">
    <location>
        <begin position="1"/>
        <end position="21"/>
    </location>
</feature>
<evidence type="ECO:0000313" key="2">
    <source>
        <dbReference type="EMBL" id="OGL56711.1"/>
    </source>
</evidence>